<evidence type="ECO:0000313" key="3">
    <source>
        <dbReference type="Proteomes" id="UP000179642"/>
    </source>
</evidence>
<dbReference type="AlphaFoldDB" id="A0A1S2QF17"/>
<dbReference type="OrthoDB" id="3874088at2"/>
<dbReference type="RefSeq" id="WP_071381384.1">
    <property type="nucleotide sequence ID" value="NZ_MLYO01000025.1"/>
</dbReference>
<dbReference type="Proteomes" id="UP000179642">
    <property type="component" value="Unassembled WGS sequence"/>
</dbReference>
<dbReference type="Pfam" id="PF06527">
    <property type="entry name" value="TniQ"/>
    <property type="match status" value="1"/>
</dbReference>
<dbReference type="EMBL" id="MLYO01000025">
    <property type="protein sequence ID" value="OIK04730.1"/>
    <property type="molecule type" value="Genomic_DNA"/>
</dbReference>
<dbReference type="InterPro" id="IPR009492">
    <property type="entry name" value="TniQ"/>
</dbReference>
<dbReference type="SUPFAM" id="SSF46785">
    <property type="entry name" value="Winged helix' DNA-binding domain"/>
    <property type="match status" value="2"/>
</dbReference>
<dbReference type="Gene3D" id="1.10.10.10">
    <property type="entry name" value="Winged helix-like DNA-binding domain superfamily/Winged helix DNA-binding domain"/>
    <property type="match status" value="2"/>
</dbReference>
<name>A0A1S2QF17_9ACTN</name>
<accession>A0A1S2QF17</accession>
<sequence length="1092" mass="119975">MTLNTAAMAPTFSTERLPYVVDPLPGEALDSWIEAYARELIVTSREFLTFIGLPGPHLERMLVKLLPEEAAVLARRTGVSPETLCAMTLEPFDQITVTLRHTTRGLGSPPRWRRHKGSRYCPTCLAESGGRWQLAWRDPWTFACTPHAQLLVETCEGCGQRPHPAGRHPAGVTNPARCTMARALGRGSKGARLPCHADLTTAVAQQVPADGQIIQAQHFVDAIIRHHTDVPRETEGTQVGLEELFFLAWRGLAALHDNTAPVPSLVRQLLGEAGKRAPALLTGLSNESATDVAIGTALAMSILQRDHPHSDEVMHWIANSHLRKDGSMEVLLKFNSWRSVCSPPILTRALAVIDTRLRPIDRLRFATASPNPQPPSTPAELIERRAANVPATLWPSWSMRLMPHQIGGPRGMKTAEYRAGLTALLLVVRSTSRTYRDALALLGQPVSPNFVKSMVTRLDRPHMSPMLAALTQLADALDRHGSPIDYARRRRLADTSELSLDRAAFRQLTAQHGWRTPGTQRLNVLDSYLKAIVTGTLTDTHPRVSDLRFRADPAVRAFLLAQAAAHLNQLGIDEPVTWEPPSEWVTGVNWPGTEPTDIAPDVFRRTTARHHKLNDVAESLGIGIEHARLYAELAGAIPTVQKKPRRPRGPRTNAPDEATLRDLYLRQGLPLRGVSKITGASVEVLKQALTRAGLALRRRGERPNHNHHIDPDWLLEQYAVKHRSFADIAEEIGAAAITVRNIARRAGIASKGRASVPRDFAATTEGLDLSADVYRAFCGTNAVARVKHVSVLLDHDSMASAAHAAGLNESALKQQVTVVEKTTSIRLVDTLTPLTLTTPGAQLLRQVRPVLNRYASLHADGVANSAARRRPPRTPAPEPAVLEDLYVHQDLSLARVCKATGASMHVVKEALLDAGIEIRKQGHRPNYSCDLDRDWLYEQYVVRHRTFVDIAGEVGVVSTTVLNIARRKGIPLRTYAGVPRDFATTTKGLAIQPAVYRAFAGWNSVSRVRVVSSLLDHHTIDSAAQAANARVPELLRMITVTEKNAGVRLLLSERPLRLTAEGRALLHQVMPVLDRYDTASPQDFTPGIHDAP</sequence>
<reference evidence="2 3" key="1">
    <citation type="submission" date="2016-10" db="EMBL/GenBank/DDBJ databases">
        <title>Genome sequence of Streptomyces sp. MUSC 1.</title>
        <authorList>
            <person name="Lee L.-H."/>
            <person name="Ser H.-L."/>
            <person name="Law J.W.-F."/>
        </authorList>
    </citation>
    <scope>NUCLEOTIDE SEQUENCE [LARGE SCALE GENOMIC DNA]</scope>
    <source>
        <strain evidence="2 3">MUSC 1</strain>
    </source>
</reference>
<organism evidence="2 3">
    <name type="scientific">Streptomyces monashensis</name>
    <dbReference type="NCBI Taxonomy" id="1678012"/>
    <lineage>
        <taxon>Bacteria</taxon>
        <taxon>Bacillati</taxon>
        <taxon>Actinomycetota</taxon>
        <taxon>Actinomycetes</taxon>
        <taxon>Kitasatosporales</taxon>
        <taxon>Streptomycetaceae</taxon>
        <taxon>Streptomyces</taxon>
    </lineage>
</organism>
<evidence type="ECO:0000259" key="1">
    <source>
        <dbReference type="Pfam" id="PF06527"/>
    </source>
</evidence>
<keyword evidence="3" id="KW-1185">Reference proteome</keyword>
<gene>
    <name evidence="2" type="ORF">BIV23_15235</name>
</gene>
<comment type="caution">
    <text evidence="2">The sequence shown here is derived from an EMBL/GenBank/DDBJ whole genome shotgun (WGS) entry which is preliminary data.</text>
</comment>
<proteinExistence type="predicted"/>
<dbReference type="InterPro" id="IPR036390">
    <property type="entry name" value="WH_DNA-bd_sf"/>
</dbReference>
<dbReference type="InterPro" id="IPR036388">
    <property type="entry name" value="WH-like_DNA-bd_sf"/>
</dbReference>
<evidence type="ECO:0000313" key="2">
    <source>
        <dbReference type="EMBL" id="OIK04730.1"/>
    </source>
</evidence>
<feature type="domain" description="TniQ" evidence="1">
    <location>
        <begin position="18"/>
        <end position="151"/>
    </location>
</feature>
<protein>
    <recommendedName>
        <fullName evidence="1">TniQ domain-containing protein</fullName>
    </recommendedName>
</protein>